<organism evidence="1 2">
    <name type="scientific">Dulcicalothrix desertica PCC 7102</name>
    <dbReference type="NCBI Taxonomy" id="232991"/>
    <lineage>
        <taxon>Bacteria</taxon>
        <taxon>Bacillati</taxon>
        <taxon>Cyanobacteriota</taxon>
        <taxon>Cyanophyceae</taxon>
        <taxon>Nostocales</taxon>
        <taxon>Calotrichaceae</taxon>
        <taxon>Dulcicalothrix</taxon>
    </lineage>
</organism>
<dbReference type="RefSeq" id="WP_127085280.1">
    <property type="nucleotide sequence ID" value="NZ_RSCL01000022.1"/>
</dbReference>
<reference evidence="1" key="2">
    <citation type="journal article" date="2019" name="Genome Biol. Evol.">
        <title>Day and night: Metabolic profiles and evolutionary relationships of six axenic non-marine cyanobacteria.</title>
        <authorList>
            <person name="Will S.E."/>
            <person name="Henke P."/>
            <person name="Boedeker C."/>
            <person name="Huang S."/>
            <person name="Brinkmann H."/>
            <person name="Rohde M."/>
            <person name="Jarek M."/>
            <person name="Friedl T."/>
            <person name="Seufert S."/>
            <person name="Schumacher M."/>
            <person name="Overmann J."/>
            <person name="Neumann-Schaal M."/>
            <person name="Petersen J."/>
        </authorList>
    </citation>
    <scope>NUCLEOTIDE SEQUENCE [LARGE SCALE GENOMIC DNA]</scope>
    <source>
        <strain evidence="1">PCC 7102</strain>
    </source>
</reference>
<sequence length="132" mass="15310">MSEYTLTIIIKNAGNKEISHSINLTGTNETYPEDYFIIPDNQSNLQNLIETKTARKIDEIKLKQIINTWLQDIREGLQRTTIRIDLPLDVLPTLMKNQPLQPQPKLPNKKLNKSNEETIITEVRSTTNQYDF</sequence>
<dbReference type="EMBL" id="RSCL01000022">
    <property type="protein sequence ID" value="RUT00748.1"/>
    <property type="molecule type" value="Genomic_DNA"/>
</dbReference>
<dbReference type="Proteomes" id="UP000271624">
    <property type="component" value="Unassembled WGS sequence"/>
</dbReference>
<protein>
    <submittedName>
        <fullName evidence="1">Uncharacterized protein</fullName>
    </submittedName>
</protein>
<gene>
    <name evidence="1" type="ORF">DSM106972_071570</name>
</gene>
<dbReference type="OrthoDB" id="515013at2"/>
<evidence type="ECO:0000313" key="2">
    <source>
        <dbReference type="Proteomes" id="UP000271624"/>
    </source>
</evidence>
<keyword evidence="2" id="KW-1185">Reference proteome</keyword>
<name>A0A433V3V0_9CYAN</name>
<proteinExistence type="predicted"/>
<evidence type="ECO:0000313" key="1">
    <source>
        <dbReference type="EMBL" id="RUT00748.1"/>
    </source>
</evidence>
<reference evidence="1" key="1">
    <citation type="submission" date="2018-12" db="EMBL/GenBank/DDBJ databases">
        <authorList>
            <person name="Will S."/>
            <person name="Neumann-Schaal M."/>
            <person name="Henke P."/>
        </authorList>
    </citation>
    <scope>NUCLEOTIDE SEQUENCE</scope>
    <source>
        <strain evidence="1">PCC 7102</strain>
    </source>
</reference>
<accession>A0A433V3V0</accession>
<comment type="caution">
    <text evidence="1">The sequence shown here is derived from an EMBL/GenBank/DDBJ whole genome shotgun (WGS) entry which is preliminary data.</text>
</comment>
<dbReference type="AlphaFoldDB" id="A0A433V3V0"/>